<proteinExistence type="predicted"/>
<dbReference type="Proteomes" id="UP000640052">
    <property type="component" value="Unassembled WGS sequence"/>
</dbReference>
<keyword evidence="7" id="KW-1185">Reference proteome</keyword>
<feature type="region of interest" description="Disordered" evidence="5">
    <location>
        <begin position="36"/>
        <end position="75"/>
    </location>
</feature>
<evidence type="ECO:0000256" key="4">
    <source>
        <dbReference type="ARBA" id="ARBA00023136"/>
    </source>
</evidence>
<accession>A0A919UND2</accession>
<keyword evidence="2" id="KW-0812">Transmembrane</keyword>
<keyword evidence="4" id="KW-0472">Membrane</keyword>
<comment type="caution">
    <text evidence="6">The sequence shown here is derived from an EMBL/GenBank/DDBJ whole genome shotgun (WGS) entry which is preliminary data.</text>
</comment>
<evidence type="ECO:0000313" key="6">
    <source>
        <dbReference type="EMBL" id="GIH27799.1"/>
    </source>
</evidence>
<evidence type="ECO:0000256" key="5">
    <source>
        <dbReference type="SAM" id="MobiDB-lite"/>
    </source>
</evidence>
<evidence type="ECO:0008006" key="8">
    <source>
        <dbReference type="Google" id="ProtNLM"/>
    </source>
</evidence>
<evidence type="ECO:0000256" key="1">
    <source>
        <dbReference type="ARBA" id="ARBA00004167"/>
    </source>
</evidence>
<reference evidence="6" key="1">
    <citation type="submission" date="2021-01" db="EMBL/GenBank/DDBJ databases">
        <title>Whole genome shotgun sequence of Acrocarpospora phusangensis NBRC 108782.</title>
        <authorList>
            <person name="Komaki H."/>
            <person name="Tamura T."/>
        </authorList>
    </citation>
    <scope>NUCLEOTIDE SEQUENCE</scope>
    <source>
        <strain evidence="6">NBRC 108782</strain>
    </source>
</reference>
<name>A0A919UND2_9ACTN</name>
<organism evidence="6 7">
    <name type="scientific">Acrocarpospora phusangensis</name>
    <dbReference type="NCBI Taxonomy" id="1070424"/>
    <lineage>
        <taxon>Bacteria</taxon>
        <taxon>Bacillati</taxon>
        <taxon>Actinomycetota</taxon>
        <taxon>Actinomycetes</taxon>
        <taxon>Streptosporangiales</taxon>
        <taxon>Streptosporangiaceae</taxon>
        <taxon>Acrocarpospora</taxon>
    </lineage>
</organism>
<dbReference type="SUPFAM" id="SSF55486">
    <property type="entry name" value="Metalloproteases ('zincins'), catalytic domain"/>
    <property type="match status" value="1"/>
</dbReference>
<dbReference type="InterPro" id="IPR007343">
    <property type="entry name" value="Uncharacterised_pept_Zn_put"/>
</dbReference>
<dbReference type="Pfam" id="PF04228">
    <property type="entry name" value="Zn_peptidase"/>
    <property type="match status" value="1"/>
</dbReference>
<gene>
    <name evidence="6" type="ORF">Aph01nite_61090</name>
</gene>
<evidence type="ECO:0000256" key="3">
    <source>
        <dbReference type="ARBA" id="ARBA00022989"/>
    </source>
</evidence>
<evidence type="ECO:0000313" key="7">
    <source>
        <dbReference type="Proteomes" id="UP000640052"/>
    </source>
</evidence>
<protein>
    <recommendedName>
        <fullName evidence="8">Metalloprotease</fullName>
    </recommendedName>
</protein>
<dbReference type="AlphaFoldDB" id="A0A919UND2"/>
<dbReference type="GO" id="GO:0016020">
    <property type="term" value="C:membrane"/>
    <property type="evidence" value="ECO:0007669"/>
    <property type="project" value="UniProtKB-SubCell"/>
</dbReference>
<dbReference type="EMBL" id="BOOA01000063">
    <property type="protein sequence ID" value="GIH27799.1"/>
    <property type="molecule type" value="Genomic_DNA"/>
</dbReference>
<dbReference type="PANTHER" id="PTHR30168">
    <property type="entry name" value="PUTATIVE MEMBRANE PROTEIN YPFJ"/>
    <property type="match status" value="1"/>
</dbReference>
<dbReference type="PANTHER" id="PTHR30168:SF0">
    <property type="entry name" value="INNER MEMBRANE PROTEIN"/>
    <property type="match status" value="1"/>
</dbReference>
<feature type="compositionally biased region" description="Polar residues" evidence="5">
    <location>
        <begin position="65"/>
        <end position="75"/>
    </location>
</feature>
<comment type="subcellular location">
    <subcellularLocation>
        <location evidence="1">Membrane</location>
        <topology evidence="1">Single-pass membrane protein</topology>
    </subcellularLocation>
</comment>
<evidence type="ECO:0000256" key="2">
    <source>
        <dbReference type="ARBA" id="ARBA00022692"/>
    </source>
</evidence>
<sequence>MDLGNDEGVSPRKMVVAVVAACVMVAGSSCGVVSVSSGPTESVAEPTAGDVIDSQSGPADEGGVESTNGPGQASGCNEDGQTFASDVRLARCLAEAFWTQRFQASGASYRPVTEFVAYTGFDGPACGGEPSVPNNAFYCSDGHFIAFDANWLEGLYQQLGDAAVYVVIPHEFGHAVQAQLVQNFNFSVERELQADCYAGGTLSALIQAGQLQAEDGDDVEVMNNLIAAGDPTDAWWEPGAHGTPERRQAAFVTGYQQGVGAC</sequence>
<keyword evidence="3" id="KW-1133">Transmembrane helix</keyword>